<dbReference type="AlphaFoldDB" id="A0ABD2NG58"/>
<evidence type="ECO:0000259" key="5">
    <source>
        <dbReference type="PROSITE" id="PS51144"/>
    </source>
</evidence>
<dbReference type="SUPFAM" id="SSF51069">
    <property type="entry name" value="Carbonic anhydrase"/>
    <property type="match status" value="1"/>
</dbReference>
<comment type="caution">
    <text evidence="6">The sequence shown here is derived from an EMBL/GenBank/DDBJ whole genome shotgun (WGS) entry which is preliminary data.</text>
</comment>
<keyword evidence="7" id="KW-1185">Reference proteome</keyword>
<dbReference type="InterPro" id="IPR018338">
    <property type="entry name" value="Carbonic_anhydrase_a-class_CS"/>
</dbReference>
<evidence type="ECO:0000313" key="7">
    <source>
        <dbReference type="Proteomes" id="UP001516400"/>
    </source>
</evidence>
<proteinExistence type="inferred from homology"/>
<comment type="catalytic activity">
    <reaction evidence="4">
        <text>hydrogencarbonate + H(+) = CO2 + H2O</text>
        <dbReference type="Rhea" id="RHEA:10748"/>
        <dbReference type="ChEBI" id="CHEBI:15377"/>
        <dbReference type="ChEBI" id="CHEBI:15378"/>
        <dbReference type="ChEBI" id="CHEBI:16526"/>
        <dbReference type="ChEBI" id="CHEBI:17544"/>
        <dbReference type="EC" id="4.2.1.1"/>
    </reaction>
</comment>
<evidence type="ECO:0000256" key="4">
    <source>
        <dbReference type="RuleBase" id="RU367011"/>
    </source>
</evidence>
<evidence type="ECO:0000256" key="2">
    <source>
        <dbReference type="ARBA" id="ARBA00022723"/>
    </source>
</evidence>
<protein>
    <recommendedName>
        <fullName evidence="4">Carbonic anhydrase</fullName>
        <ecNumber evidence="4">4.2.1.1</ecNumber>
    </recommendedName>
</protein>
<dbReference type="CDD" id="cd00326">
    <property type="entry name" value="alpha_CA"/>
    <property type="match status" value="1"/>
</dbReference>
<dbReference type="PANTHER" id="PTHR18952">
    <property type="entry name" value="CARBONIC ANHYDRASE"/>
    <property type="match status" value="1"/>
</dbReference>
<dbReference type="PROSITE" id="PS51144">
    <property type="entry name" value="ALPHA_CA_2"/>
    <property type="match status" value="1"/>
</dbReference>
<dbReference type="EMBL" id="JABFTP020000103">
    <property type="protein sequence ID" value="KAL3277525.1"/>
    <property type="molecule type" value="Genomic_DNA"/>
</dbReference>
<accession>A0ABD2NG58</accession>
<keyword evidence="4" id="KW-0456">Lyase</keyword>
<gene>
    <name evidence="6" type="ORF">HHI36_012870</name>
</gene>
<dbReference type="Proteomes" id="UP001516400">
    <property type="component" value="Unassembled WGS sequence"/>
</dbReference>
<dbReference type="GO" id="GO:0008270">
    <property type="term" value="F:zinc ion binding"/>
    <property type="evidence" value="ECO:0007669"/>
    <property type="project" value="UniProtKB-UniRule"/>
</dbReference>
<name>A0ABD2NG58_9CUCU</name>
<dbReference type="InterPro" id="IPR001148">
    <property type="entry name" value="CA_dom"/>
</dbReference>
<dbReference type="InterPro" id="IPR023561">
    <property type="entry name" value="Carbonic_anhydrase_a-class"/>
</dbReference>
<dbReference type="InterPro" id="IPR036398">
    <property type="entry name" value="CA_dom_sf"/>
</dbReference>
<comment type="cofactor">
    <cofactor evidence="4">
        <name>Zn(2+)</name>
        <dbReference type="ChEBI" id="CHEBI:29105"/>
    </cofactor>
</comment>
<comment type="function">
    <text evidence="4">Reversible hydration of carbon dioxide.</text>
</comment>
<dbReference type="GO" id="GO:0004089">
    <property type="term" value="F:carbonate dehydratase activity"/>
    <property type="evidence" value="ECO:0007669"/>
    <property type="project" value="UniProtKB-UniRule"/>
</dbReference>
<keyword evidence="2 4" id="KW-0479">Metal-binding</keyword>
<dbReference type="SMART" id="SM01057">
    <property type="entry name" value="Carb_anhydrase"/>
    <property type="match status" value="1"/>
</dbReference>
<evidence type="ECO:0000256" key="1">
    <source>
        <dbReference type="ARBA" id="ARBA00010718"/>
    </source>
</evidence>
<comment type="similarity">
    <text evidence="1 4">Belongs to the alpha-carbonic anhydrase family.</text>
</comment>
<evidence type="ECO:0000313" key="6">
    <source>
        <dbReference type="EMBL" id="KAL3277525.1"/>
    </source>
</evidence>
<reference evidence="6 7" key="1">
    <citation type="journal article" date="2021" name="BMC Biol.">
        <title>Horizontally acquired antibacterial genes associated with adaptive radiation of ladybird beetles.</title>
        <authorList>
            <person name="Li H.S."/>
            <person name="Tang X.F."/>
            <person name="Huang Y.H."/>
            <person name="Xu Z.Y."/>
            <person name="Chen M.L."/>
            <person name="Du X.Y."/>
            <person name="Qiu B.Y."/>
            <person name="Chen P.T."/>
            <person name="Zhang W."/>
            <person name="Slipinski A."/>
            <person name="Escalona H.E."/>
            <person name="Waterhouse R.M."/>
            <person name="Zwick A."/>
            <person name="Pang H."/>
        </authorList>
    </citation>
    <scope>NUCLEOTIDE SEQUENCE [LARGE SCALE GENOMIC DNA]</scope>
    <source>
        <strain evidence="6">SYSU2018</strain>
    </source>
</reference>
<sequence>MEHPFFISGDEPMLLYHTTEVKNCMRWIDTWPQMCREGKKQSPIAIERRRSLKKNFPPFIFKNYHKIYSTTLKNNGHSAEVRLKTEDNLTVEGGGLPEVYILDHLHFHWQSEHVIDTYRYPLELHLVHYGKSYGNISNAIQHEKGIAVFSVLFDFSPDDDVEFTSLIALLDKLKETLNQGENLDNFNVHDYLPRDTAGFYRYSGSLTTPNCNEAVIWTIFTNTIPISESQVLTFHSLKTEEHKELTKNYRPLQKLYGRNVYLKVSPIHRASRGDSAVLAYNQSVTLMISALTCILFSLF</sequence>
<organism evidence="6 7">
    <name type="scientific">Cryptolaemus montrouzieri</name>
    <dbReference type="NCBI Taxonomy" id="559131"/>
    <lineage>
        <taxon>Eukaryota</taxon>
        <taxon>Metazoa</taxon>
        <taxon>Ecdysozoa</taxon>
        <taxon>Arthropoda</taxon>
        <taxon>Hexapoda</taxon>
        <taxon>Insecta</taxon>
        <taxon>Pterygota</taxon>
        <taxon>Neoptera</taxon>
        <taxon>Endopterygota</taxon>
        <taxon>Coleoptera</taxon>
        <taxon>Polyphaga</taxon>
        <taxon>Cucujiformia</taxon>
        <taxon>Coccinelloidea</taxon>
        <taxon>Coccinellidae</taxon>
        <taxon>Scymninae</taxon>
        <taxon>Scymnini</taxon>
        <taxon>Cryptolaemus</taxon>
    </lineage>
</organism>
<dbReference type="PROSITE" id="PS00162">
    <property type="entry name" value="ALPHA_CA_1"/>
    <property type="match status" value="1"/>
</dbReference>
<dbReference type="Gene3D" id="3.10.200.10">
    <property type="entry name" value="Alpha carbonic anhydrase"/>
    <property type="match status" value="1"/>
</dbReference>
<dbReference type="Pfam" id="PF00194">
    <property type="entry name" value="Carb_anhydrase"/>
    <property type="match status" value="1"/>
</dbReference>
<dbReference type="PANTHER" id="PTHR18952:SF270">
    <property type="entry name" value="CARBONIC ANHYDRASE"/>
    <property type="match status" value="1"/>
</dbReference>
<keyword evidence="3 4" id="KW-0862">Zinc</keyword>
<evidence type="ECO:0000256" key="3">
    <source>
        <dbReference type="ARBA" id="ARBA00022833"/>
    </source>
</evidence>
<feature type="domain" description="Alpha-carbonic anhydrase" evidence="5">
    <location>
        <begin position="14"/>
        <end position="264"/>
    </location>
</feature>
<dbReference type="EC" id="4.2.1.1" evidence="4"/>